<comment type="similarity">
    <text evidence="2">Belongs to the glycosyltransferase 31 family.</text>
</comment>
<dbReference type="PANTHER" id="PTHR11214:SF351">
    <property type="entry name" value="BETA-1,3-GALACTOSYLTRANSFERASE PVG3"/>
    <property type="match status" value="1"/>
</dbReference>
<evidence type="ECO:0008006" key="14">
    <source>
        <dbReference type="Google" id="ProtNLM"/>
    </source>
</evidence>
<evidence type="ECO:0000256" key="6">
    <source>
        <dbReference type="ARBA" id="ARBA00022968"/>
    </source>
</evidence>
<keyword evidence="6" id="KW-0735">Signal-anchor</keyword>
<proteinExistence type="inferred from homology"/>
<dbReference type="InterPro" id="IPR002659">
    <property type="entry name" value="Glyco_trans_31"/>
</dbReference>
<dbReference type="GO" id="GO:0051072">
    <property type="term" value="P:4,6-pyruvylated galactose residue biosynthetic process"/>
    <property type="evidence" value="ECO:0007669"/>
    <property type="project" value="TreeGrafter"/>
</dbReference>
<evidence type="ECO:0000256" key="10">
    <source>
        <dbReference type="SAM" id="MobiDB-lite"/>
    </source>
</evidence>
<keyword evidence="5 11" id="KW-0812">Transmembrane</keyword>
<feature type="transmembrane region" description="Helical" evidence="11">
    <location>
        <begin position="37"/>
        <end position="57"/>
    </location>
</feature>
<comment type="caution">
    <text evidence="12">The sequence shown here is derived from an EMBL/GenBank/DDBJ whole genome shotgun (WGS) entry which is preliminary data.</text>
</comment>
<keyword evidence="9 11" id="KW-0472">Membrane</keyword>
<evidence type="ECO:0000256" key="2">
    <source>
        <dbReference type="ARBA" id="ARBA00008661"/>
    </source>
</evidence>
<evidence type="ECO:0000256" key="11">
    <source>
        <dbReference type="SAM" id="Phobius"/>
    </source>
</evidence>
<dbReference type="PANTHER" id="PTHR11214">
    <property type="entry name" value="BETA-1,3-N-ACETYLGLUCOSAMINYLTRANSFERASE"/>
    <property type="match status" value="1"/>
</dbReference>
<evidence type="ECO:0000256" key="3">
    <source>
        <dbReference type="ARBA" id="ARBA00022676"/>
    </source>
</evidence>
<keyword evidence="3" id="KW-0328">Glycosyltransferase</keyword>
<keyword evidence="7 11" id="KW-1133">Transmembrane helix</keyword>
<dbReference type="GO" id="GO:0016758">
    <property type="term" value="F:hexosyltransferase activity"/>
    <property type="evidence" value="ECO:0007669"/>
    <property type="project" value="InterPro"/>
</dbReference>
<dbReference type="AlphaFoldDB" id="A0AA38H4F1"/>
<feature type="compositionally biased region" description="Low complexity" evidence="10">
    <location>
        <begin position="157"/>
        <end position="168"/>
    </location>
</feature>
<evidence type="ECO:0000256" key="9">
    <source>
        <dbReference type="ARBA" id="ARBA00023136"/>
    </source>
</evidence>
<organism evidence="12 13">
    <name type="scientific">Dioszegia hungarica</name>
    <dbReference type="NCBI Taxonomy" id="4972"/>
    <lineage>
        <taxon>Eukaryota</taxon>
        <taxon>Fungi</taxon>
        <taxon>Dikarya</taxon>
        <taxon>Basidiomycota</taxon>
        <taxon>Agaricomycotina</taxon>
        <taxon>Tremellomycetes</taxon>
        <taxon>Tremellales</taxon>
        <taxon>Bulleribasidiaceae</taxon>
        <taxon>Dioszegia</taxon>
    </lineage>
</organism>
<reference evidence="12" key="1">
    <citation type="journal article" date="2022" name="G3 (Bethesda)">
        <title>High quality genome of the basidiomycete yeast Dioszegia hungarica PDD-24b-2 isolated from cloud water.</title>
        <authorList>
            <person name="Jarrige D."/>
            <person name="Haridas S."/>
            <person name="Bleykasten-Grosshans C."/>
            <person name="Joly M."/>
            <person name="Nadalig T."/>
            <person name="Sancelme M."/>
            <person name="Vuilleumier S."/>
            <person name="Grigoriev I.V."/>
            <person name="Amato P."/>
            <person name="Bringel F."/>
        </authorList>
    </citation>
    <scope>NUCLEOTIDE SEQUENCE</scope>
    <source>
        <strain evidence="12">PDD-24b-2</strain>
    </source>
</reference>
<gene>
    <name evidence="12" type="ORF">MKK02DRAFT_28362</name>
</gene>
<evidence type="ECO:0000256" key="7">
    <source>
        <dbReference type="ARBA" id="ARBA00022989"/>
    </source>
</evidence>
<evidence type="ECO:0000256" key="8">
    <source>
        <dbReference type="ARBA" id="ARBA00023034"/>
    </source>
</evidence>
<dbReference type="Gene3D" id="3.90.550.50">
    <property type="match status" value="1"/>
</dbReference>
<evidence type="ECO:0000256" key="4">
    <source>
        <dbReference type="ARBA" id="ARBA00022679"/>
    </source>
</evidence>
<dbReference type="EMBL" id="JAKWFO010000008">
    <property type="protein sequence ID" value="KAI9633545.1"/>
    <property type="molecule type" value="Genomic_DNA"/>
</dbReference>
<protein>
    <recommendedName>
        <fullName evidence="14">Hexosyltransferase</fullName>
    </recommendedName>
</protein>
<evidence type="ECO:0000313" key="12">
    <source>
        <dbReference type="EMBL" id="KAI9633545.1"/>
    </source>
</evidence>
<keyword evidence="8" id="KW-0333">Golgi apparatus</keyword>
<evidence type="ECO:0000256" key="1">
    <source>
        <dbReference type="ARBA" id="ARBA00004323"/>
    </source>
</evidence>
<evidence type="ECO:0000313" key="13">
    <source>
        <dbReference type="Proteomes" id="UP001164286"/>
    </source>
</evidence>
<keyword evidence="13" id="KW-1185">Reference proteome</keyword>
<sequence length="548" mass="62474">MGVTGAFQTARSTVVRVSRRVAPHAQRLVRFSLHRPFLAFFIYSGISLFLAIQYFHWCEHTGNGRWYYNWALTKTPASLVRFIPKGDWGEPTDPPRWVPEIYDSRWMGDWEVPPLSRPVWRREDEIWGSHAVSEGGAGASSHAVGSPSPEDQKGESESSGSQEESQGGTAPLASAADVKEPGDQGQGLTMAQMAEEQRLDDLGDLPKLLPNDKATSDDPPQAIRIRAPVPRTDSLPTAHPHTLSRRLKSPAIIKFHVFSTAVSEKSYAKRQLIRRLSPMYQIPPEYRHLVDIKFVMGYNYLDTWGPPLNETMESKIREEEREYGDILRLPGLWRGENLRDGKILQWIRDVGEGKDGRDAWYLFKVDDDAVINLPKLLDLLLSIDIHEPTYLGTSLNRWPSYHNHFTGMLTGFNYGLYKTLSQGISKMKEVDVQAAWDDDVLTGEIMYSLPPAPRCRHSPDLPECDPHRVPEYGWMPLPENPDPRTALNRYDFERRAGDPAWVGTKGDLGMHGWWFKFPEYWEKEWARVLKGLVWEPPAWLGKYADLDA</sequence>
<feature type="compositionally biased region" description="Low complexity" evidence="10">
    <location>
        <begin position="132"/>
        <end position="149"/>
    </location>
</feature>
<feature type="region of interest" description="Disordered" evidence="10">
    <location>
        <begin position="203"/>
        <end position="226"/>
    </location>
</feature>
<comment type="subcellular location">
    <subcellularLocation>
        <location evidence="1">Golgi apparatus membrane</location>
        <topology evidence="1">Single-pass type II membrane protein</topology>
    </subcellularLocation>
</comment>
<name>A0AA38H4F1_9TREE</name>
<dbReference type="Proteomes" id="UP001164286">
    <property type="component" value="Unassembled WGS sequence"/>
</dbReference>
<dbReference type="GO" id="GO:0000139">
    <property type="term" value="C:Golgi membrane"/>
    <property type="evidence" value="ECO:0007669"/>
    <property type="project" value="UniProtKB-SubCell"/>
</dbReference>
<dbReference type="RefSeq" id="XP_052943322.1">
    <property type="nucleotide sequence ID" value="XM_053087538.1"/>
</dbReference>
<feature type="region of interest" description="Disordered" evidence="10">
    <location>
        <begin position="132"/>
        <end position="186"/>
    </location>
</feature>
<dbReference type="GeneID" id="77726743"/>
<accession>A0AA38H4F1</accession>
<keyword evidence="4" id="KW-0808">Transferase</keyword>
<evidence type="ECO:0000256" key="5">
    <source>
        <dbReference type="ARBA" id="ARBA00022692"/>
    </source>
</evidence>